<dbReference type="GO" id="GO:0004364">
    <property type="term" value="F:glutathione transferase activity"/>
    <property type="evidence" value="ECO:0007669"/>
    <property type="project" value="UniProtKB-EC"/>
</dbReference>
<dbReference type="SUPFAM" id="SSF52833">
    <property type="entry name" value="Thioredoxin-like"/>
    <property type="match status" value="1"/>
</dbReference>
<comment type="caution">
    <text evidence="8">The sequence shown here is derived from an EMBL/GenBank/DDBJ whole genome shotgun (WGS) entry which is preliminary data.</text>
</comment>
<dbReference type="InterPro" id="IPR040079">
    <property type="entry name" value="Glutathione_S-Trfase"/>
</dbReference>
<dbReference type="SFLD" id="SFLDG00358">
    <property type="entry name" value="Main_(cytGST)"/>
    <property type="match status" value="1"/>
</dbReference>
<feature type="domain" description="GST N-terminal" evidence="7">
    <location>
        <begin position="22"/>
        <end position="100"/>
    </location>
</feature>
<dbReference type="InterPro" id="IPR044627">
    <property type="entry name" value="DHAR1/2/3/4"/>
</dbReference>
<dbReference type="PROSITE" id="PS50404">
    <property type="entry name" value="GST_NTER"/>
    <property type="match status" value="1"/>
</dbReference>
<sequence>MARCSWRFLTAHLPPFDKLFFNNDCLYVCYAGPFCHRVLLTLEEKNIPYKLTLVDLSNKPEWFLKINPEGKVPVMKYEGKWIPESDVITEILEEKFPGPSFKTPPEKASVGSELLPSFVKFLRSKDRSDGTEEALLAELKSLNDHLKDNGPYVAGDKITAADFSLAPKLLHVKVALAHFKNWSIPSDMTYVINYAEILHGRESFAKTRAADEYIIAGWLRHM</sequence>
<comment type="catalytic activity">
    <reaction evidence="6">
        <text>L-dehydroascorbate + 2 glutathione = glutathione disulfide + L-ascorbate</text>
        <dbReference type="Rhea" id="RHEA:24424"/>
        <dbReference type="ChEBI" id="CHEBI:38290"/>
        <dbReference type="ChEBI" id="CHEBI:57925"/>
        <dbReference type="ChEBI" id="CHEBI:58297"/>
        <dbReference type="ChEBI" id="CHEBI:58539"/>
        <dbReference type="EC" id="1.8.5.1"/>
    </reaction>
</comment>
<dbReference type="OMA" id="EIHFAYL"/>
<dbReference type="CDD" id="cd00570">
    <property type="entry name" value="GST_N_family"/>
    <property type="match status" value="1"/>
</dbReference>
<dbReference type="GO" id="GO:0033355">
    <property type="term" value="P:ascorbate glutathione cycle"/>
    <property type="evidence" value="ECO:0007669"/>
    <property type="project" value="InterPro"/>
</dbReference>
<keyword evidence="2" id="KW-0808">Transferase</keyword>
<comment type="catalytic activity">
    <reaction evidence="5">
        <text>RX + glutathione = an S-substituted glutathione + a halide anion + H(+)</text>
        <dbReference type="Rhea" id="RHEA:16437"/>
        <dbReference type="ChEBI" id="CHEBI:15378"/>
        <dbReference type="ChEBI" id="CHEBI:16042"/>
        <dbReference type="ChEBI" id="CHEBI:17792"/>
        <dbReference type="ChEBI" id="CHEBI:57925"/>
        <dbReference type="ChEBI" id="CHEBI:90779"/>
        <dbReference type="EC" id="2.5.1.18"/>
    </reaction>
</comment>
<gene>
    <name evidence="8" type="ORF">KP509_24G044800</name>
</gene>
<dbReference type="PANTHER" id="PTHR44420">
    <property type="entry name" value="GLUTATHIONE S-TRANSFERASE DHAR2-RELATED"/>
    <property type="match status" value="1"/>
</dbReference>
<dbReference type="EMBL" id="CM035429">
    <property type="protein sequence ID" value="KAH7300094.1"/>
    <property type="molecule type" value="Genomic_DNA"/>
</dbReference>
<protein>
    <recommendedName>
        <fullName evidence="7">GST N-terminal domain-containing protein</fullName>
    </recommendedName>
</protein>
<dbReference type="InterPro" id="IPR004045">
    <property type="entry name" value="Glutathione_S-Trfase_N"/>
</dbReference>
<accession>A0A8T2RWJ9</accession>
<keyword evidence="9" id="KW-1185">Reference proteome</keyword>
<evidence type="ECO:0000256" key="4">
    <source>
        <dbReference type="ARBA" id="ARBA00024194"/>
    </source>
</evidence>
<evidence type="ECO:0000256" key="1">
    <source>
        <dbReference type="ARBA" id="ARBA00022575"/>
    </source>
</evidence>
<proteinExistence type="inferred from homology"/>
<dbReference type="Pfam" id="PF13409">
    <property type="entry name" value="GST_N_2"/>
    <property type="match status" value="1"/>
</dbReference>
<evidence type="ECO:0000256" key="5">
    <source>
        <dbReference type="ARBA" id="ARBA00047960"/>
    </source>
</evidence>
<reference evidence="8" key="1">
    <citation type="submission" date="2021-08" db="EMBL/GenBank/DDBJ databases">
        <title>WGS assembly of Ceratopteris richardii.</title>
        <authorList>
            <person name="Marchant D.B."/>
            <person name="Chen G."/>
            <person name="Jenkins J."/>
            <person name="Shu S."/>
            <person name="Leebens-Mack J."/>
            <person name="Grimwood J."/>
            <person name="Schmutz J."/>
            <person name="Soltis P."/>
            <person name="Soltis D."/>
            <person name="Chen Z.-H."/>
        </authorList>
    </citation>
    <scope>NUCLEOTIDE SEQUENCE</scope>
    <source>
        <strain evidence="8">Whitten #5841</strain>
        <tissue evidence="8">Leaf</tissue>
    </source>
</reference>
<comment type="similarity">
    <text evidence="4">Belongs to the GST superfamily. DHAR family.</text>
</comment>
<dbReference type="Gene3D" id="1.20.1050.10">
    <property type="match status" value="1"/>
</dbReference>
<dbReference type="Pfam" id="PF13410">
    <property type="entry name" value="GST_C_2"/>
    <property type="match status" value="1"/>
</dbReference>
<dbReference type="FunFam" id="1.20.1050.10:FF:000029">
    <property type="entry name" value="Glutathione S-transferase DHAR3, chloroplastic"/>
    <property type="match status" value="1"/>
</dbReference>
<evidence type="ECO:0000313" key="9">
    <source>
        <dbReference type="Proteomes" id="UP000825935"/>
    </source>
</evidence>
<dbReference type="InterPro" id="IPR036282">
    <property type="entry name" value="Glutathione-S-Trfase_C_sf"/>
</dbReference>
<dbReference type="AlphaFoldDB" id="A0A8T2RWJ9"/>
<evidence type="ECO:0000259" key="7">
    <source>
        <dbReference type="PROSITE" id="PS50404"/>
    </source>
</evidence>
<dbReference type="SFLD" id="SFLDS00019">
    <property type="entry name" value="Glutathione_Transferase_(cytos"/>
    <property type="match status" value="1"/>
</dbReference>
<dbReference type="SUPFAM" id="SSF47616">
    <property type="entry name" value="GST C-terminal domain-like"/>
    <property type="match status" value="1"/>
</dbReference>
<evidence type="ECO:0000313" key="8">
    <source>
        <dbReference type="EMBL" id="KAH7300094.1"/>
    </source>
</evidence>
<dbReference type="PANTHER" id="PTHR44420:SF2">
    <property type="entry name" value="GLUTATHIONE S-TRANSFERASE DHAR2-RELATED"/>
    <property type="match status" value="1"/>
</dbReference>
<keyword evidence="3" id="KW-0560">Oxidoreductase</keyword>
<name>A0A8T2RWJ9_CERRI</name>
<organism evidence="8 9">
    <name type="scientific">Ceratopteris richardii</name>
    <name type="common">Triangle waterfern</name>
    <dbReference type="NCBI Taxonomy" id="49495"/>
    <lineage>
        <taxon>Eukaryota</taxon>
        <taxon>Viridiplantae</taxon>
        <taxon>Streptophyta</taxon>
        <taxon>Embryophyta</taxon>
        <taxon>Tracheophyta</taxon>
        <taxon>Polypodiopsida</taxon>
        <taxon>Polypodiidae</taxon>
        <taxon>Polypodiales</taxon>
        <taxon>Pteridineae</taxon>
        <taxon>Pteridaceae</taxon>
        <taxon>Parkerioideae</taxon>
        <taxon>Ceratopteris</taxon>
    </lineage>
</organism>
<evidence type="ECO:0000256" key="6">
    <source>
        <dbReference type="ARBA" id="ARBA00049544"/>
    </source>
</evidence>
<dbReference type="OrthoDB" id="1935530at2759"/>
<dbReference type="GO" id="GO:0045174">
    <property type="term" value="F:glutathione dehydrogenase (ascorbate) activity"/>
    <property type="evidence" value="ECO:0007669"/>
    <property type="project" value="UniProtKB-EC"/>
</dbReference>
<dbReference type="InterPro" id="IPR036249">
    <property type="entry name" value="Thioredoxin-like_sf"/>
</dbReference>
<keyword evidence="1" id="KW-0216">Detoxification</keyword>
<dbReference type="Proteomes" id="UP000825935">
    <property type="component" value="Chromosome 24"/>
</dbReference>
<evidence type="ECO:0000256" key="2">
    <source>
        <dbReference type="ARBA" id="ARBA00022679"/>
    </source>
</evidence>
<dbReference type="Gene3D" id="3.40.30.10">
    <property type="entry name" value="Glutaredoxin"/>
    <property type="match status" value="1"/>
</dbReference>
<evidence type="ECO:0000256" key="3">
    <source>
        <dbReference type="ARBA" id="ARBA00023002"/>
    </source>
</evidence>